<dbReference type="AlphaFoldDB" id="A0A1A8R1W9"/>
<dbReference type="PANTHER" id="PTHR46880">
    <property type="entry name" value="RAS-ASSOCIATING DOMAIN-CONTAINING PROTEIN"/>
    <property type="match status" value="1"/>
</dbReference>
<dbReference type="PANTHER" id="PTHR46880:SF9">
    <property type="entry name" value="ZINC FINGER PROTEIN 862"/>
    <property type="match status" value="1"/>
</dbReference>
<sequence length="257" mass="29114">MLRWLGQTSGGGEKRKEAEDESVDRACKAKRRNFNTKWQTGREWLVFDNENAVMFCKICRVYTKEKNKTNSFVVGTNNFKIEAVKDHEKARSHQESLQMKIAKAVPVEESVAGKSLSSLRSLEVEKMQLLFRNAHAIAKKGRPFTDFAWMCEVDRKKGLKIGETYTNDHQAKEFIHYIAEDERRKMKTRLLDGKFMSVMSDGSLDSAVMEEEIVYVRSASEGKVQVDFVGVKSVSKPDAANLAEAVCGMLDSEVSPD</sequence>
<evidence type="ECO:0000256" key="1">
    <source>
        <dbReference type="SAM" id="MobiDB-lite"/>
    </source>
</evidence>
<dbReference type="SMART" id="SM00597">
    <property type="entry name" value="ZnF_TTF"/>
    <property type="match status" value="1"/>
</dbReference>
<evidence type="ECO:0000259" key="2">
    <source>
        <dbReference type="SMART" id="SM00597"/>
    </source>
</evidence>
<dbReference type="InterPro" id="IPR006580">
    <property type="entry name" value="Znf_TTF"/>
</dbReference>
<name>A0A1A8R1W9_9TELE</name>
<proteinExistence type="predicted"/>
<organism evidence="3">
    <name type="scientific">Nothobranchius pienaari</name>
    <dbReference type="NCBI Taxonomy" id="704102"/>
    <lineage>
        <taxon>Eukaryota</taxon>
        <taxon>Metazoa</taxon>
        <taxon>Chordata</taxon>
        <taxon>Craniata</taxon>
        <taxon>Vertebrata</taxon>
        <taxon>Euteleostomi</taxon>
        <taxon>Actinopterygii</taxon>
        <taxon>Neopterygii</taxon>
        <taxon>Teleostei</taxon>
        <taxon>Neoteleostei</taxon>
        <taxon>Acanthomorphata</taxon>
        <taxon>Ovalentaria</taxon>
        <taxon>Atherinomorphae</taxon>
        <taxon>Cyprinodontiformes</taxon>
        <taxon>Nothobranchiidae</taxon>
        <taxon>Nothobranchius</taxon>
    </lineage>
</organism>
<dbReference type="Pfam" id="PF25431">
    <property type="entry name" value="zf-C17orf113"/>
    <property type="match status" value="1"/>
</dbReference>
<reference evidence="3" key="2">
    <citation type="submission" date="2016-06" db="EMBL/GenBank/DDBJ databases">
        <title>The genome of a short-lived fish provides insights into sex chromosome evolution and the genetic control of aging.</title>
        <authorList>
            <person name="Reichwald K."/>
            <person name="Felder M."/>
            <person name="Petzold A."/>
            <person name="Koch P."/>
            <person name="Groth M."/>
            <person name="Platzer M."/>
        </authorList>
    </citation>
    <scope>NUCLEOTIDE SEQUENCE</scope>
    <source>
        <tissue evidence="3">Brain</tissue>
    </source>
</reference>
<feature type="region of interest" description="Disordered" evidence="1">
    <location>
        <begin position="1"/>
        <end position="22"/>
    </location>
</feature>
<gene>
    <name evidence="3" type="primary">ZNF862</name>
</gene>
<dbReference type="InterPro" id="IPR057456">
    <property type="entry name" value="Znf_C17orf113"/>
</dbReference>
<feature type="compositionally biased region" description="Basic and acidic residues" evidence="1">
    <location>
        <begin position="12"/>
        <end position="22"/>
    </location>
</feature>
<evidence type="ECO:0000313" key="3">
    <source>
        <dbReference type="EMBL" id="SBS00065.1"/>
    </source>
</evidence>
<feature type="domain" description="TTF-type" evidence="2">
    <location>
        <begin position="30"/>
        <end position="107"/>
    </location>
</feature>
<reference evidence="3" key="1">
    <citation type="submission" date="2016-05" db="EMBL/GenBank/DDBJ databases">
        <authorList>
            <person name="Lavstsen T."/>
            <person name="Jespersen J.S."/>
        </authorList>
    </citation>
    <scope>NUCLEOTIDE SEQUENCE</scope>
    <source>
        <tissue evidence="3">Brain</tissue>
    </source>
</reference>
<protein>
    <submittedName>
        <fullName evidence="3">Zinc finger protein 862</fullName>
    </submittedName>
</protein>
<dbReference type="EMBL" id="HAEG01015405">
    <property type="protein sequence ID" value="SBS00065.1"/>
    <property type="molecule type" value="Transcribed_RNA"/>
</dbReference>
<accession>A0A1A8R1W9</accession>